<dbReference type="Pfam" id="PF13875">
    <property type="entry name" value="DUF4202"/>
    <property type="match status" value="1"/>
</dbReference>
<dbReference type="Proteomes" id="UP000243793">
    <property type="component" value="Chromosome"/>
</dbReference>
<gene>
    <name evidence="1" type="ORF">CBP12_13235</name>
</gene>
<protein>
    <recommendedName>
        <fullName evidence="3">DUF4202 domain-containing protein</fullName>
    </recommendedName>
</protein>
<dbReference type="KEGG" id="ocm:CBP12_13235"/>
<accession>A0A1Y0D095</accession>
<dbReference type="OrthoDB" id="9799165at2"/>
<dbReference type="RefSeq" id="WP_086965158.1">
    <property type="nucleotide sequence ID" value="NZ_CP021376.1"/>
</dbReference>
<dbReference type="EMBL" id="CP021376">
    <property type="protein sequence ID" value="ART80999.1"/>
    <property type="molecule type" value="Genomic_DNA"/>
</dbReference>
<reference evidence="2" key="1">
    <citation type="submission" date="2017-05" db="EMBL/GenBank/DDBJ databases">
        <authorList>
            <person name="Sung H."/>
        </authorList>
    </citation>
    <scope>NUCLEOTIDE SEQUENCE [LARGE SCALE GENOMIC DNA]</scope>
    <source>
        <strain evidence="2">AMac2203</strain>
    </source>
</reference>
<evidence type="ECO:0000313" key="1">
    <source>
        <dbReference type="EMBL" id="ART80999.1"/>
    </source>
</evidence>
<evidence type="ECO:0000313" key="2">
    <source>
        <dbReference type="Proteomes" id="UP000243793"/>
    </source>
</evidence>
<dbReference type="InterPro" id="IPR025255">
    <property type="entry name" value="DUF4202"/>
</dbReference>
<proteinExistence type="predicted"/>
<name>A0A1Y0D095_9GAMM</name>
<sequence length="201" mass="22776">MTQDTTSRLAQVLALIDEENKQDPNQELAHGQSWPKEYLYGLRMTEQQRAFVPNADELLQIACRAQHIKRWSIARASYPMNRAGYHQWRSDLGAFHGELTAQLMAKVGYSLAEQSTVKNLLLKKQLKQDPQAQALEDVICLVFLRYYLADFAQRHSEEKIVSIIKKTWRKMSASGQAAALELPLSDEVTALVAKALACSEE</sequence>
<dbReference type="PANTHER" id="PTHR41729">
    <property type="entry name" value="GLUTAMYL-TRNA SYNTHETASE"/>
    <property type="match status" value="1"/>
</dbReference>
<dbReference type="AlphaFoldDB" id="A0A1Y0D095"/>
<dbReference type="PANTHER" id="PTHR41729:SF1">
    <property type="entry name" value="GLUTAMYL-TRNA SYNTHETASE"/>
    <property type="match status" value="1"/>
</dbReference>
<organism evidence="1 2">
    <name type="scientific">Oceanisphaera avium</name>
    <dbReference type="NCBI Taxonomy" id="1903694"/>
    <lineage>
        <taxon>Bacteria</taxon>
        <taxon>Pseudomonadati</taxon>
        <taxon>Pseudomonadota</taxon>
        <taxon>Gammaproteobacteria</taxon>
        <taxon>Aeromonadales</taxon>
        <taxon>Aeromonadaceae</taxon>
        <taxon>Oceanisphaera</taxon>
    </lineage>
</organism>
<evidence type="ECO:0008006" key="3">
    <source>
        <dbReference type="Google" id="ProtNLM"/>
    </source>
</evidence>
<keyword evidence="2" id="KW-1185">Reference proteome</keyword>